<dbReference type="RefSeq" id="WP_154898770.1">
    <property type="nucleotide sequence ID" value="NZ_CAXBMG010000003.1"/>
</dbReference>
<dbReference type="EMBL" id="DQAY01000181">
    <property type="protein sequence ID" value="HCO26892.1"/>
    <property type="molecule type" value="Genomic_DNA"/>
</dbReference>
<name>A0A3D3RFN7_9PLAN</name>
<evidence type="ECO:0000313" key="2">
    <source>
        <dbReference type="Proteomes" id="UP000263642"/>
    </source>
</evidence>
<comment type="caution">
    <text evidence="1">The sequence shown here is derived from an EMBL/GenBank/DDBJ whole genome shotgun (WGS) entry which is preliminary data.</text>
</comment>
<accession>A0A3D3RFN7</accession>
<sequence>MVNGQRVVVFDGLNETEEVLKAILEPQGCSVDRVRQRNANDLDCPCEIPSIVVVHDDDLNESTTSQPGWNEVPKVVIGSVRKPKSTSSGQTTRFLMQPFQYAELIDSIESLLQQSPGND</sequence>
<organism evidence="1 2">
    <name type="scientific">Gimesia maris</name>
    <dbReference type="NCBI Taxonomy" id="122"/>
    <lineage>
        <taxon>Bacteria</taxon>
        <taxon>Pseudomonadati</taxon>
        <taxon>Planctomycetota</taxon>
        <taxon>Planctomycetia</taxon>
        <taxon>Planctomycetales</taxon>
        <taxon>Planctomycetaceae</taxon>
        <taxon>Gimesia</taxon>
    </lineage>
</organism>
<proteinExistence type="predicted"/>
<reference evidence="1 2" key="1">
    <citation type="journal article" date="2018" name="Nat. Biotechnol.">
        <title>A standardized bacterial taxonomy based on genome phylogeny substantially revises the tree of life.</title>
        <authorList>
            <person name="Parks D.H."/>
            <person name="Chuvochina M."/>
            <person name="Waite D.W."/>
            <person name="Rinke C."/>
            <person name="Skarshewski A."/>
            <person name="Chaumeil P.A."/>
            <person name="Hugenholtz P."/>
        </authorList>
    </citation>
    <scope>NUCLEOTIDE SEQUENCE [LARGE SCALE GENOMIC DNA]</scope>
    <source>
        <strain evidence="1">UBA9375</strain>
    </source>
</reference>
<accession>A0A517XBA4</accession>
<dbReference type="Proteomes" id="UP000263642">
    <property type="component" value="Unassembled WGS sequence"/>
</dbReference>
<protein>
    <submittedName>
        <fullName evidence="1">Uncharacterized protein</fullName>
    </submittedName>
</protein>
<evidence type="ECO:0000313" key="1">
    <source>
        <dbReference type="EMBL" id="HCO26892.1"/>
    </source>
</evidence>
<gene>
    <name evidence="1" type="ORF">DIT97_29220</name>
</gene>
<dbReference type="AlphaFoldDB" id="A0A3D3RFN7"/>